<organism evidence="1 2">
    <name type="scientific">Jatrophihabitans endophyticus</name>
    <dbReference type="NCBI Taxonomy" id="1206085"/>
    <lineage>
        <taxon>Bacteria</taxon>
        <taxon>Bacillati</taxon>
        <taxon>Actinomycetota</taxon>
        <taxon>Actinomycetes</taxon>
        <taxon>Jatrophihabitantales</taxon>
        <taxon>Jatrophihabitantaceae</taxon>
        <taxon>Jatrophihabitans</taxon>
    </lineage>
</organism>
<name>A0A1M5T7R3_9ACTN</name>
<sequence>MSRRLRGLLLPLLAVVLVAGVLTVEVAHGGGDYAPRRAADPCVTRPATSVSTGLEGLGEQLVLLGVNGAACRLGESREALVLELARPGTRTPAQVAAVRAGLLAAVDRLQAEGRLPRASSLVDEALDMSDLNGFVKALIRAVPDSVVDNALHTDDVLRRTIRKLDLARLLTDVSDVDALNRQLGAAVGAAVKDALIARLRDLL</sequence>
<keyword evidence="2" id="KW-1185">Reference proteome</keyword>
<evidence type="ECO:0000313" key="2">
    <source>
        <dbReference type="Proteomes" id="UP000186132"/>
    </source>
</evidence>
<evidence type="ECO:0000313" key="1">
    <source>
        <dbReference type="EMBL" id="SHH46779.1"/>
    </source>
</evidence>
<protein>
    <submittedName>
        <fullName evidence="1">Uncharacterized protein</fullName>
    </submittedName>
</protein>
<proteinExistence type="predicted"/>
<accession>A0A1M5T7R3</accession>
<dbReference type="Proteomes" id="UP000186132">
    <property type="component" value="Unassembled WGS sequence"/>
</dbReference>
<dbReference type="AlphaFoldDB" id="A0A1M5T7R3"/>
<dbReference type="RefSeq" id="WP_073392125.1">
    <property type="nucleotide sequence ID" value="NZ_FQVU01000006.1"/>
</dbReference>
<dbReference type="EMBL" id="FQVU01000006">
    <property type="protein sequence ID" value="SHH46779.1"/>
    <property type="molecule type" value="Genomic_DNA"/>
</dbReference>
<dbReference type="OrthoDB" id="3783532at2"/>
<dbReference type="STRING" id="1206085.SAMN05443575_3931"/>
<reference evidence="1 2" key="1">
    <citation type="submission" date="2016-11" db="EMBL/GenBank/DDBJ databases">
        <authorList>
            <person name="Jaros S."/>
            <person name="Januszkiewicz K."/>
            <person name="Wedrychowicz H."/>
        </authorList>
    </citation>
    <scope>NUCLEOTIDE SEQUENCE [LARGE SCALE GENOMIC DNA]</scope>
    <source>
        <strain evidence="1 2">DSM 45627</strain>
    </source>
</reference>
<gene>
    <name evidence="1" type="ORF">SAMN05443575_3931</name>
</gene>